<dbReference type="GO" id="GO:0008124">
    <property type="term" value="F:4-alpha-hydroxytetrahydrobiopterin dehydratase activity"/>
    <property type="evidence" value="ECO:0007669"/>
    <property type="project" value="UniProtKB-EC"/>
</dbReference>
<keyword evidence="4" id="KW-0456">Lyase</keyword>
<dbReference type="EC" id="4.2.1.96" evidence="3"/>
<dbReference type="Pfam" id="PF01329">
    <property type="entry name" value="Pterin_4a"/>
    <property type="match status" value="1"/>
</dbReference>
<evidence type="ECO:0000256" key="4">
    <source>
        <dbReference type="ARBA" id="ARBA00023239"/>
    </source>
</evidence>
<accession>A0A6A5YC63</accession>
<dbReference type="InterPro" id="IPR001533">
    <property type="entry name" value="Pterin_deHydtase"/>
</dbReference>
<feature type="non-terminal residue" evidence="6">
    <location>
        <position position="88"/>
    </location>
</feature>
<organism evidence="6 7">
    <name type="scientific">Saccharata proteae CBS 121410</name>
    <dbReference type="NCBI Taxonomy" id="1314787"/>
    <lineage>
        <taxon>Eukaryota</taxon>
        <taxon>Fungi</taxon>
        <taxon>Dikarya</taxon>
        <taxon>Ascomycota</taxon>
        <taxon>Pezizomycotina</taxon>
        <taxon>Dothideomycetes</taxon>
        <taxon>Dothideomycetes incertae sedis</taxon>
        <taxon>Botryosphaeriales</taxon>
        <taxon>Saccharataceae</taxon>
        <taxon>Saccharata</taxon>
    </lineage>
</organism>
<comment type="similarity">
    <text evidence="2">Belongs to the pterin-4-alpha-carbinolamine dehydratase family.</text>
</comment>
<dbReference type="AlphaFoldDB" id="A0A6A5YC63"/>
<evidence type="ECO:0000256" key="3">
    <source>
        <dbReference type="ARBA" id="ARBA00013252"/>
    </source>
</evidence>
<dbReference type="GO" id="GO:0006729">
    <property type="term" value="P:tetrahydrobiopterin biosynthetic process"/>
    <property type="evidence" value="ECO:0007669"/>
    <property type="project" value="InterPro"/>
</dbReference>
<evidence type="ECO:0000313" key="6">
    <source>
        <dbReference type="EMBL" id="KAF2089298.1"/>
    </source>
</evidence>
<dbReference type="InterPro" id="IPR036428">
    <property type="entry name" value="PCD_sf"/>
</dbReference>
<comment type="catalytic activity">
    <reaction evidence="1">
        <text>(4aS,6R)-4a-hydroxy-L-erythro-5,6,7,8-tetrahydrobiopterin = (6R)-L-erythro-6,7-dihydrobiopterin + H2O</text>
        <dbReference type="Rhea" id="RHEA:11920"/>
        <dbReference type="ChEBI" id="CHEBI:15377"/>
        <dbReference type="ChEBI" id="CHEBI:15642"/>
        <dbReference type="ChEBI" id="CHEBI:43120"/>
        <dbReference type="EC" id="4.2.1.96"/>
    </reaction>
</comment>
<proteinExistence type="inferred from homology"/>
<feature type="non-terminal residue" evidence="6">
    <location>
        <position position="1"/>
    </location>
</feature>
<dbReference type="CDD" id="cd00488">
    <property type="entry name" value="PCD_DCoH"/>
    <property type="match status" value="1"/>
</dbReference>
<evidence type="ECO:0000256" key="2">
    <source>
        <dbReference type="ARBA" id="ARBA00006472"/>
    </source>
</evidence>
<sequence>GGWTLLSNGNGVERTFRFKTFKAAWNFMNAVAEVCKKEKHHPEWTNVYNSVHVRWTTHVPPSLSGQDLLMARLCDELAAEHGEIKAEK</sequence>
<dbReference type="SUPFAM" id="SSF55248">
    <property type="entry name" value="PCD-like"/>
    <property type="match status" value="1"/>
</dbReference>
<protein>
    <recommendedName>
        <fullName evidence="3">4a-hydroxytetrahydrobiopterin dehydratase</fullName>
        <ecNumber evidence="3">4.2.1.96</ecNumber>
    </recommendedName>
    <alternativeName>
        <fullName evidence="5">4-alpha-hydroxy-tetrahydropterin dehydratase</fullName>
    </alternativeName>
</protein>
<evidence type="ECO:0000313" key="7">
    <source>
        <dbReference type="Proteomes" id="UP000799776"/>
    </source>
</evidence>
<dbReference type="Gene3D" id="3.30.1360.20">
    <property type="entry name" value="Transcriptional coactivator/pterin dehydratase"/>
    <property type="match status" value="1"/>
</dbReference>
<gene>
    <name evidence="6" type="ORF">K490DRAFT_2559</name>
</gene>
<evidence type="ECO:0000256" key="1">
    <source>
        <dbReference type="ARBA" id="ARBA00001554"/>
    </source>
</evidence>
<dbReference type="PANTHER" id="PTHR12599:SF0">
    <property type="entry name" value="PTERIN-4-ALPHA-CARBINOLAMINE DEHYDRATASE"/>
    <property type="match status" value="1"/>
</dbReference>
<dbReference type="EMBL" id="ML978714">
    <property type="protein sequence ID" value="KAF2089298.1"/>
    <property type="molecule type" value="Genomic_DNA"/>
</dbReference>
<name>A0A6A5YC63_9PEZI</name>
<reference evidence="6" key="1">
    <citation type="journal article" date="2020" name="Stud. Mycol.">
        <title>101 Dothideomycetes genomes: a test case for predicting lifestyles and emergence of pathogens.</title>
        <authorList>
            <person name="Haridas S."/>
            <person name="Albert R."/>
            <person name="Binder M."/>
            <person name="Bloem J."/>
            <person name="Labutti K."/>
            <person name="Salamov A."/>
            <person name="Andreopoulos B."/>
            <person name="Baker S."/>
            <person name="Barry K."/>
            <person name="Bills G."/>
            <person name="Bluhm B."/>
            <person name="Cannon C."/>
            <person name="Castanera R."/>
            <person name="Culley D."/>
            <person name="Daum C."/>
            <person name="Ezra D."/>
            <person name="Gonzalez J."/>
            <person name="Henrissat B."/>
            <person name="Kuo A."/>
            <person name="Liang C."/>
            <person name="Lipzen A."/>
            <person name="Lutzoni F."/>
            <person name="Magnuson J."/>
            <person name="Mondo S."/>
            <person name="Nolan M."/>
            <person name="Ohm R."/>
            <person name="Pangilinan J."/>
            <person name="Park H.-J."/>
            <person name="Ramirez L."/>
            <person name="Alfaro M."/>
            <person name="Sun H."/>
            <person name="Tritt A."/>
            <person name="Yoshinaga Y."/>
            <person name="Zwiers L.-H."/>
            <person name="Turgeon B."/>
            <person name="Goodwin S."/>
            <person name="Spatafora J."/>
            <person name="Crous P."/>
            <person name="Grigoriev I."/>
        </authorList>
    </citation>
    <scope>NUCLEOTIDE SEQUENCE</scope>
    <source>
        <strain evidence="6">CBS 121410</strain>
    </source>
</reference>
<keyword evidence="7" id="KW-1185">Reference proteome</keyword>
<evidence type="ECO:0000256" key="5">
    <source>
        <dbReference type="ARBA" id="ARBA00030497"/>
    </source>
</evidence>
<dbReference type="Proteomes" id="UP000799776">
    <property type="component" value="Unassembled WGS sequence"/>
</dbReference>
<dbReference type="PANTHER" id="PTHR12599">
    <property type="entry name" value="PTERIN-4-ALPHA-CARBINOLAMINE DEHYDRATASE"/>
    <property type="match status" value="1"/>
</dbReference>
<dbReference type="OrthoDB" id="277398at2759"/>